<dbReference type="EMBL" id="JBHTHX010003262">
    <property type="protein sequence ID" value="MFD0891531.1"/>
    <property type="molecule type" value="Genomic_DNA"/>
</dbReference>
<reference evidence="2" key="1">
    <citation type="journal article" date="2019" name="Int. J. Syst. Evol. Microbiol.">
        <title>The Global Catalogue of Microorganisms (GCM) 10K type strain sequencing project: providing services to taxonomists for standard genome sequencing and annotation.</title>
        <authorList>
            <consortium name="The Broad Institute Genomics Platform"/>
            <consortium name="The Broad Institute Genome Sequencing Center for Infectious Disease"/>
            <person name="Wu L."/>
            <person name="Ma J."/>
        </authorList>
    </citation>
    <scope>NUCLEOTIDE SEQUENCE [LARGE SCALE GENOMIC DNA]</scope>
    <source>
        <strain evidence="2">CCUG 62974</strain>
    </source>
</reference>
<protein>
    <recommendedName>
        <fullName evidence="3">DUF4177 domain-containing protein</fullName>
    </recommendedName>
</protein>
<gene>
    <name evidence="1" type="ORF">ACFQ08_43870</name>
</gene>
<accession>A0ABW3E919</accession>
<evidence type="ECO:0000313" key="1">
    <source>
        <dbReference type="EMBL" id="MFD0891531.1"/>
    </source>
</evidence>
<organism evidence="1 2">
    <name type="scientific">Streptosporangium algeriense</name>
    <dbReference type="NCBI Taxonomy" id="1682748"/>
    <lineage>
        <taxon>Bacteria</taxon>
        <taxon>Bacillati</taxon>
        <taxon>Actinomycetota</taxon>
        <taxon>Actinomycetes</taxon>
        <taxon>Streptosporangiales</taxon>
        <taxon>Streptosporangiaceae</taxon>
        <taxon>Streptosporangium</taxon>
    </lineage>
</organism>
<evidence type="ECO:0000313" key="2">
    <source>
        <dbReference type="Proteomes" id="UP001597024"/>
    </source>
</evidence>
<sequence length="48" mass="5844">MRTRWEYFTRTYSYRELDQVLAAAGADGWELVSHTPEQRQLIFKRPRI</sequence>
<dbReference type="Proteomes" id="UP001597024">
    <property type="component" value="Unassembled WGS sequence"/>
</dbReference>
<keyword evidence="2" id="KW-1185">Reference proteome</keyword>
<name>A0ABW3E919_9ACTN</name>
<evidence type="ECO:0008006" key="3">
    <source>
        <dbReference type="Google" id="ProtNLM"/>
    </source>
</evidence>
<comment type="caution">
    <text evidence="1">The sequence shown here is derived from an EMBL/GenBank/DDBJ whole genome shotgun (WGS) entry which is preliminary data.</text>
</comment>
<proteinExistence type="predicted"/>